<gene>
    <name evidence="1" type="ORF">GM51_7470</name>
</gene>
<dbReference type="Pfam" id="PF00300">
    <property type="entry name" value="His_Phos_1"/>
    <property type="match status" value="1"/>
</dbReference>
<dbReference type="AlphaFoldDB" id="A0A094QA62"/>
<accession>A0A094QA62</accession>
<dbReference type="SUPFAM" id="SSF53254">
    <property type="entry name" value="Phosphoglycerate mutase-like"/>
    <property type="match status" value="1"/>
</dbReference>
<comment type="caution">
    <text evidence="1">The sequence shown here is derived from an EMBL/GenBank/DDBJ whole genome shotgun (WGS) entry which is preliminary data.</text>
</comment>
<dbReference type="CDD" id="cd07040">
    <property type="entry name" value="HP"/>
    <property type="match status" value="1"/>
</dbReference>
<dbReference type="InterPro" id="IPR029033">
    <property type="entry name" value="His_PPase_superfam"/>
</dbReference>
<sequence>MSRNRIFREIAFFLVAALMTSFSPQSAVAKDSLIWDKLQGKNPKGYVLLMRHTLAPGVGDPQRFRLGDCTTQRNLSDEGHQDARDIGKWLEQRNLKIHSIESSRWCRTRETAELLGIGRVKLNKNLDSLFRESDLENHKQTIETKKRIVSHRNTRGLLVLVGHAVNISAITGITLDSGEGILVRANAQGDIDLMGFSPKP</sequence>
<dbReference type="InterPro" id="IPR013078">
    <property type="entry name" value="His_Pase_superF_clade-1"/>
</dbReference>
<organism evidence="1">
    <name type="scientific">freshwater metagenome</name>
    <dbReference type="NCBI Taxonomy" id="449393"/>
    <lineage>
        <taxon>unclassified sequences</taxon>
        <taxon>metagenomes</taxon>
        <taxon>ecological metagenomes</taxon>
    </lineage>
</organism>
<protein>
    <recommendedName>
        <fullName evidence="2">Phosphoglycerate mutase</fullName>
    </recommendedName>
</protein>
<dbReference type="EMBL" id="JNSL01000036">
    <property type="protein sequence ID" value="KGA18974.1"/>
    <property type="molecule type" value="Genomic_DNA"/>
</dbReference>
<dbReference type="Gene3D" id="3.40.50.1240">
    <property type="entry name" value="Phosphoglycerate mutase-like"/>
    <property type="match status" value="1"/>
</dbReference>
<reference evidence="1" key="1">
    <citation type="submission" date="2014-06" db="EMBL/GenBank/DDBJ databases">
        <title>Key roles for freshwater Actinobacteria revealed by deep metagenomic sequencing.</title>
        <authorList>
            <person name="Ghai R."/>
            <person name="Mizuno C.M."/>
            <person name="Picazo A."/>
            <person name="Camacho A."/>
            <person name="Rodriguez-Valera F."/>
        </authorList>
    </citation>
    <scope>NUCLEOTIDE SEQUENCE</scope>
</reference>
<evidence type="ECO:0000313" key="1">
    <source>
        <dbReference type="EMBL" id="KGA18974.1"/>
    </source>
</evidence>
<proteinExistence type="predicted"/>
<name>A0A094QA62_9ZZZZ</name>
<evidence type="ECO:0008006" key="2">
    <source>
        <dbReference type="Google" id="ProtNLM"/>
    </source>
</evidence>